<evidence type="ECO:0000313" key="2">
    <source>
        <dbReference type="Proteomes" id="UP000650466"/>
    </source>
</evidence>
<comment type="caution">
    <text evidence="1">The sequence shown here is derived from an EMBL/GenBank/DDBJ whole genome shotgun (WGS) entry which is preliminary data.</text>
</comment>
<dbReference type="SUPFAM" id="SSF160631">
    <property type="entry name" value="SMI1/KNR4-like"/>
    <property type="match status" value="1"/>
</dbReference>
<proteinExistence type="predicted"/>
<name>A0A926KZ78_9BACL</name>
<gene>
    <name evidence="1" type="ORF">ICC18_32950</name>
</gene>
<sequence length="148" mass="16878">MNFNEFMFNVDDIKSKNPIWFMLDSDPVGTDNQIKVTQLHLSLSLPEEYKVFIKTFGGGFFAFVNIFSVNKESNWNIVEQNNRLGLKNSHNFLAISDSGTGDFYGFEIVNGVCSPAIKVYDHEKNQVESTVYENLYDYLVAVGLKVKK</sequence>
<keyword evidence="2" id="KW-1185">Reference proteome</keyword>
<dbReference type="AlphaFoldDB" id="A0A926KZ78"/>
<protein>
    <submittedName>
        <fullName evidence="1">SMI1/KNR4 family protein</fullName>
    </submittedName>
</protein>
<dbReference type="RefSeq" id="WP_188178582.1">
    <property type="nucleotide sequence ID" value="NZ_JACVVD010000029.1"/>
</dbReference>
<dbReference type="EMBL" id="JACVVD010000029">
    <property type="protein sequence ID" value="MBD0384824.1"/>
    <property type="molecule type" value="Genomic_DNA"/>
</dbReference>
<evidence type="ECO:0000313" key="1">
    <source>
        <dbReference type="EMBL" id="MBD0384824.1"/>
    </source>
</evidence>
<dbReference type="InterPro" id="IPR037883">
    <property type="entry name" value="Knr4/Smi1-like_sf"/>
</dbReference>
<accession>A0A926KZ78</accession>
<dbReference type="Proteomes" id="UP000650466">
    <property type="component" value="Unassembled WGS sequence"/>
</dbReference>
<reference evidence="1" key="1">
    <citation type="submission" date="2020-09" db="EMBL/GenBank/DDBJ databases">
        <title>Draft Genome Sequence of Paenibacillus sp. WST5.</title>
        <authorList>
            <person name="Bao Z."/>
        </authorList>
    </citation>
    <scope>NUCLEOTIDE SEQUENCE</scope>
    <source>
        <strain evidence="1">WST5</strain>
    </source>
</reference>
<organism evidence="1 2">
    <name type="scientific">Paenibacillus sedimenti</name>
    <dbReference type="NCBI Taxonomy" id="2770274"/>
    <lineage>
        <taxon>Bacteria</taxon>
        <taxon>Bacillati</taxon>
        <taxon>Bacillota</taxon>
        <taxon>Bacilli</taxon>
        <taxon>Bacillales</taxon>
        <taxon>Paenibacillaceae</taxon>
        <taxon>Paenibacillus</taxon>
    </lineage>
</organism>
<dbReference type="Gene3D" id="3.40.1580.10">
    <property type="entry name" value="SMI1/KNR4-like"/>
    <property type="match status" value="1"/>
</dbReference>
<dbReference type="Pfam" id="PF14568">
    <property type="entry name" value="SUKH_6"/>
    <property type="match status" value="1"/>
</dbReference>